<evidence type="ECO:0000256" key="5">
    <source>
        <dbReference type="ARBA" id="ARBA00033033"/>
    </source>
</evidence>
<evidence type="ECO:0000256" key="3">
    <source>
        <dbReference type="ARBA" id="ARBA00022840"/>
    </source>
</evidence>
<dbReference type="PROSITE" id="PS00178">
    <property type="entry name" value="AA_TRNA_LIGASE_I"/>
    <property type="match status" value="1"/>
</dbReference>
<name>A0A409WUL4_PSICY</name>
<dbReference type="PRINTS" id="PR01038">
    <property type="entry name" value="TRNASYNTHARG"/>
</dbReference>
<keyword evidence="8" id="KW-0472">Membrane</keyword>
<accession>A0A409WUL4</accession>
<evidence type="ECO:0000256" key="4">
    <source>
        <dbReference type="ARBA" id="ARBA00023146"/>
    </source>
</evidence>
<feature type="domain" description="Arginyl-tRNA synthetase catalytic core" evidence="9">
    <location>
        <begin position="98"/>
        <end position="148"/>
    </location>
</feature>
<keyword evidence="4 6" id="KW-0030">Aminoacyl-tRNA synthetase</keyword>
<sequence>MLIYNKHTRLSLSLHTKSESMASSTPTLPAISGTDPTKYVLDLIQIAIAQKLPNEGGGLHCCAAPIHNPQETAKVIENFQPDEWIESIMPYKSFLHFNTKYSTNDSVKDKTVIMDHSSPNITKPFHVGHPRSTIIGSFLVNLYKACGVGGHLNELFGGLGHTGEILSSLHHLFVFDFGPIPFRLRCVLRSRPRKGCAIKHLFDIYTTINTDAAADSDVKASAAQWLCKSTHSTYGSSQPHYSSPTSFFTCLPKLKELWVIPTWFIIITGTSMVCRTVSSFIIAAVMFMNSNALPIALMLSFVVSVPNLAWGSDDKKKRADIFNDVQYAWGGGLLSWAGTILAPPVPSSATLPFASILGPDTDRNAGGEGTPLLLDFADDDEQEGDGDEHGLRTHAWSPTLVQSSASMKRGGGPVHGVIRLLCALVASHHCVLESSWCSGRYVIVHDIRMEQKKAHTQMEQGQGTGTRRSKMFYNSFQYRAGDVGASTAGAGAGAGETRGAGGVQGTGDK</sequence>
<keyword evidence="2 6" id="KW-0547">Nucleotide-binding</keyword>
<dbReference type="InParanoid" id="A0A409WUL4"/>
<evidence type="ECO:0000313" key="10">
    <source>
        <dbReference type="EMBL" id="PPQ82151.1"/>
    </source>
</evidence>
<evidence type="ECO:0000259" key="9">
    <source>
        <dbReference type="Pfam" id="PF00750"/>
    </source>
</evidence>
<dbReference type="Pfam" id="PF00750">
    <property type="entry name" value="tRNA-synt_1d"/>
    <property type="match status" value="1"/>
</dbReference>
<dbReference type="PANTHER" id="PTHR11956:SF11">
    <property type="entry name" value="ARGININE--TRNA LIGASE, MITOCHONDRIAL-RELATED"/>
    <property type="match status" value="1"/>
</dbReference>
<feature type="compositionally biased region" description="Gly residues" evidence="7">
    <location>
        <begin position="490"/>
        <end position="509"/>
    </location>
</feature>
<dbReference type="InterPro" id="IPR014729">
    <property type="entry name" value="Rossmann-like_a/b/a_fold"/>
</dbReference>
<evidence type="ECO:0000313" key="11">
    <source>
        <dbReference type="Proteomes" id="UP000283269"/>
    </source>
</evidence>
<evidence type="ECO:0000256" key="1">
    <source>
        <dbReference type="ARBA" id="ARBA00022598"/>
    </source>
</evidence>
<comment type="similarity">
    <text evidence="6">Belongs to the class-I aminoacyl-tRNA synthetase family.</text>
</comment>
<keyword evidence="11" id="KW-1185">Reference proteome</keyword>
<dbReference type="AlphaFoldDB" id="A0A409WUL4"/>
<keyword evidence="8" id="KW-1133">Transmembrane helix</keyword>
<dbReference type="GO" id="GO:0005524">
    <property type="term" value="F:ATP binding"/>
    <property type="evidence" value="ECO:0007669"/>
    <property type="project" value="UniProtKB-KW"/>
</dbReference>
<dbReference type="SUPFAM" id="SSF52374">
    <property type="entry name" value="Nucleotidylyl transferase"/>
    <property type="match status" value="1"/>
</dbReference>
<dbReference type="InterPro" id="IPR001412">
    <property type="entry name" value="aa-tRNA-synth_I_CS"/>
</dbReference>
<dbReference type="GO" id="GO:0006420">
    <property type="term" value="P:arginyl-tRNA aminoacylation"/>
    <property type="evidence" value="ECO:0007669"/>
    <property type="project" value="InterPro"/>
</dbReference>
<keyword evidence="8" id="KW-0812">Transmembrane</keyword>
<proteinExistence type="inferred from homology"/>
<dbReference type="Proteomes" id="UP000283269">
    <property type="component" value="Unassembled WGS sequence"/>
</dbReference>
<dbReference type="InterPro" id="IPR035684">
    <property type="entry name" value="ArgRS_core"/>
</dbReference>
<dbReference type="GO" id="GO:0032543">
    <property type="term" value="P:mitochondrial translation"/>
    <property type="evidence" value="ECO:0007669"/>
    <property type="project" value="TreeGrafter"/>
</dbReference>
<keyword evidence="1 6" id="KW-0436">Ligase</keyword>
<feature type="transmembrane region" description="Helical" evidence="8">
    <location>
        <begin position="292"/>
        <end position="310"/>
    </location>
</feature>
<dbReference type="EMBL" id="NHYD01003174">
    <property type="protein sequence ID" value="PPQ82151.1"/>
    <property type="molecule type" value="Genomic_DNA"/>
</dbReference>
<dbReference type="PANTHER" id="PTHR11956">
    <property type="entry name" value="ARGINYL-TRNA SYNTHETASE"/>
    <property type="match status" value="1"/>
</dbReference>
<feature type="region of interest" description="Disordered" evidence="7">
    <location>
        <begin position="487"/>
        <end position="509"/>
    </location>
</feature>
<dbReference type="STRING" id="93625.A0A409WUL4"/>
<dbReference type="InterPro" id="IPR001278">
    <property type="entry name" value="Arg-tRNA-ligase"/>
</dbReference>
<reference evidence="10 11" key="1">
    <citation type="journal article" date="2018" name="Evol. Lett.">
        <title>Horizontal gene cluster transfer increased hallucinogenic mushroom diversity.</title>
        <authorList>
            <person name="Reynolds H.T."/>
            <person name="Vijayakumar V."/>
            <person name="Gluck-Thaler E."/>
            <person name="Korotkin H.B."/>
            <person name="Matheny P.B."/>
            <person name="Slot J.C."/>
        </authorList>
    </citation>
    <scope>NUCLEOTIDE SEQUENCE [LARGE SCALE GENOMIC DNA]</scope>
    <source>
        <strain evidence="10 11">2631</strain>
    </source>
</reference>
<organism evidence="10 11">
    <name type="scientific">Psilocybe cyanescens</name>
    <dbReference type="NCBI Taxonomy" id="93625"/>
    <lineage>
        <taxon>Eukaryota</taxon>
        <taxon>Fungi</taxon>
        <taxon>Dikarya</taxon>
        <taxon>Basidiomycota</taxon>
        <taxon>Agaricomycotina</taxon>
        <taxon>Agaricomycetes</taxon>
        <taxon>Agaricomycetidae</taxon>
        <taxon>Agaricales</taxon>
        <taxon>Agaricineae</taxon>
        <taxon>Strophariaceae</taxon>
        <taxon>Psilocybe</taxon>
    </lineage>
</organism>
<evidence type="ECO:0000256" key="7">
    <source>
        <dbReference type="SAM" id="MobiDB-lite"/>
    </source>
</evidence>
<evidence type="ECO:0000256" key="6">
    <source>
        <dbReference type="RuleBase" id="RU363038"/>
    </source>
</evidence>
<feature type="transmembrane region" description="Helical" evidence="8">
    <location>
        <begin position="263"/>
        <end position="286"/>
    </location>
</feature>
<keyword evidence="3 6" id="KW-0067">ATP-binding</keyword>
<keyword evidence="6" id="KW-0648">Protein biosynthesis</keyword>
<dbReference type="GO" id="GO:0005739">
    <property type="term" value="C:mitochondrion"/>
    <property type="evidence" value="ECO:0007669"/>
    <property type="project" value="TreeGrafter"/>
</dbReference>
<evidence type="ECO:0000256" key="2">
    <source>
        <dbReference type="ARBA" id="ARBA00022741"/>
    </source>
</evidence>
<dbReference type="GO" id="GO:0004814">
    <property type="term" value="F:arginine-tRNA ligase activity"/>
    <property type="evidence" value="ECO:0007669"/>
    <property type="project" value="InterPro"/>
</dbReference>
<gene>
    <name evidence="10" type="ORF">CVT25_015141</name>
</gene>
<evidence type="ECO:0000256" key="8">
    <source>
        <dbReference type="SAM" id="Phobius"/>
    </source>
</evidence>
<protein>
    <recommendedName>
        <fullName evidence="5">Arginyl-tRNA synthetase</fullName>
    </recommendedName>
</protein>
<dbReference type="OrthoDB" id="2499604at2759"/>
<dbReference type="Gene3D" id="3.40.50.620">
    <property type="entry name" value="HUPs"/>
    <property type="match status" value="1"/>
</dbReference>
<comment type="caution">
    <text evidence="10">The sequence shown here is derived from an EMBL/GenBank/DDBJ whole genome shotgun (WGS) entry which is preliminary data.</text>
</comment>